<dbReference type="Pfam" id="PF09411">
    <property type="entry name" value="PagL"/>
    <property type="match status" value="1"/>
</dbReference>
<evidence type="ECO:0000313" key="3">
    <source>
        <dbReference type="Proteomes" id="UP000050497"/>
    </source>
</evidence>
<dbReference type="Gene3D" id="2.40.160.20">
    <property type="match status" value="1"/>
</dbReference>
<proteinExistence type="predicted"/>
<reference evidence="2 4" key="2">
    <citation type="submission" date="2016-08" db="EMBL/GenBank/DDBJ databases">
        <authorList>
            <person name="Varghese N."/>
            <person name="Submissions Spin"/>
        </authorList>
    </citation>
    <scope>NUCLEOTIDE SEQUENCE [LARGE SCALE GENOMIC DNA]</scope>
    <source>
        <strain evidence="2 4">HL-109</strain>
    </source>
</reference>
<comment type="caution">
    <text evidence="1">The sequence shown here is derived from an EMBL/GenBank/DDBJ whole genome shotgun (WGS) entry which is preliminary data.</text>
</comment>
<dbReference type="Proteomes" id="UP000050497">
    <property type="component" value="Unassembled WGS sequence"/>
</dbReference>
<evidence type="ECO:0000313" key="4">
    <source>
        <dbReference type="Proteomes" id="UP000182800"/>
    </source>
</evidence>
<dbReference type="Proteomes" id="UP000182800">
    <property type="component" value="Unassembled WGS sequence"/>
</dbReference>
<keyword evidence="4" id="KW-1185">Reference proteome</keyword>
<dbReference type="OrthoDB" id="8112769at2"/>
<evidence type="ECO:0000313" key="1">
    <source>
        <dbReference type="EMBL" id="KPQ10709.1"/>
    </source>
</evidence>
<name>A0A0P7X6Q1_9HYPH</name>
<protein>
    <submittedName>
        <fullName evidence="1">Lipid A 3-O-deacylase (PagL)</fullName>
    </submittedName>
</protein>
<reference evidence="1 3" key="1">
    <citation type="submission" date="2015-09" db="EMBL/GenBank/DDBJ databases">
        <title>Identification and resolution of microdiversity through metagenomic sequencing of parallel consortia.</title>
        <authorList>
            <person name="Nelson W.C."/>
            <person name="Romine M.F."/>
            <person name="Lindemann S.R."/>
        </authorList>
    </citation>
    <scope>NUCLEOTIDE SEQUENCE [LARGE SCALE GENOMIC DNA]</scope>
    <source>
        <strain evidence="1">HL-109</strain>
    </source>
</reference>
<dbReference type="AlphaFoldDB" id="A0A0P7X6Q1"/>
<gene>
    <name evidence="2" type="ORF">GA0071312_1009</name>
    <name evidence="1" type="ORF">HLUCCO17_09645</name>
</gene>
<organism evidence="1 3">
    <name type="scientific">Saliniramus fredricksonii</name>
    <dbReference type="NCBI Taxonomy" id="1653334"/>
    <lineage>
        <taxon>Bacteria</taxon>
        <taxon>Pseudomonadati</taxon>
        <taxon>Pseudomonadota</taxon>
        <taxon>Alphaproteobacteria</taxon>
        <taxon>Hyphomicrobiales</taxon>
        <taxon>Salinarimonadaceae</taxon>
        <taxon>Saliniramus</taxon>
    </lineage>
</organism>
<dbReference type="RefSeq" id="WP_083204320.1">
    <property type="nucleotide sequence ID" value="NZ_FMBM01000001.1"/>
</dbReference>
<dbReference type="STRING" id="1653334.GA0071312_1009"/>
<dbReference type="InterPro" id="IPR018550">
    <property type="entry name" value="Lipid-A_deacylase-rel"/>
</dbReference>
<dbReference type="EMBL" id="LJSX01000013">
    <property type="protein sequence ID" value="KPQ10709.1"/>
    <property type="molecule type" value="Genomic_DNA"/>
</dbReference>
<sequence>MLTGMDSDDTGRMIGRGFSPGGIATHRGISNDSSSRFPLLVAATTIAVHVASAAGLPAMAAEHRADPVSRHAGAMPASMAKAPEKPVALRTSFISETRLGLLAQDPWSPEAQTGALHGEVLFARPVRPSDPLMRYFTPQPHIGASFNLGSRTSFVFAGLSWNIDLSPRVFVEASFGGALHDGHRGGVLRDNQAALGCAPLFRESASLGYRFSERLSFMATVEHYGNAGLCSQNRGLTNIGARFGYSF</sequence>
<accession>A0A0P7X6Q1</accession>
<evidence type="ECO:0000313" key="2">
    <source>
        <dbReference type="EMBL" id="SCC79586.1"/>
    </source>
</evidence>
<dbReference type="EMBL" id="FMBM01000001">
    <property type="protein sequence ID" value="SCC79586.1"/>
    <property type="molecule type" value="Genomic_DNA"/>
</dbReference>